<evidence type="ECO:0000256" key="2">
    <source>
        <dbReference type="SAM" id="SignalP"/>
    </source>
</evidence>
<gene>
    <name evidence="3" type="ORF">PBIL07802_LOCUS15205</name>
    <name evidence="4" type="ORF">PBIL07802_LOCUS15206</name>
</gene>
<name>A0A7S3G6J9_9EUKA</name>
<organism evidence="3">
    <name type="scientific">Palpitomonas bilix</name>
    <dbReference type="NCBI Taxonomy" id="652834"/>
    <lineage>
        <taxon>Eukaryota</taxon>
        <taxon>Eukaryota incertae sedis</taxon>
    </lineage>
</organism>
<reference evidence="3" key="1">
    <citation type="submission" date="2021-01" db="EMBL/GenBank/DDBJ databases">
        <authorList>
            <person name="Corre E."/>
            <person name="Pelletier E."/>
            <person name="Niang G."/>
            <person name="Scheremetjew M."/>
            <person name="Finn R."/>
            <person name="Kale V."/>
            <person name="Holt S."/>
            <person name="Cochrane G."/>
            <person name="Meng A."/>
            <person name="Brown T."/>
            <person name="Cohen L."/>
        </authorList>
    </citation>
    <scope>NUCLEOTIDE SEQUENCE</scope>
    <source>
        <strain evidence="3">NIES-2562</strain>
    </source>
</reference>
<dbReference type="EMBL" id="HBIB01023188">
    <property type="protein sequence ID" value="CAE0252973.1"/>
    <property type="molecule type" value="Transcribed_RNA"/>
</dbReference>
<evidence type="ECO:0000256" key="1">
    <source>
        <dbReference type="SAM" id="MobiDB-lite"/>
    </source>
</evidence>
<feature type="region of interest" description="Disordered" evidence="1">
    <location>
        <begin position="84"/>
        <end position="114"/>
    </location>
</feature>
<feature type="region of interest" description="Disordered" evidence="1">
    <location>
        <begin position="165"/>
        <end position="246"/>
    </location>
</feature>
<feature type="chain" id="PRO_5036212148" evidence="2">
    <location>
        <begin position="26"/>
        <end position="267"/>
    </location>
</feature>
<proteinExistence type="predicted"/>
<feature type="compositionally biased region" description="Basic and acidic residues" evidence="1">
    <location>
        <begin position="84"/>
        <end position="104"/>
    </location>
</feature>
<keyword evidence="2" id="KW-0732">Signal</keyword>
<sequence length="267" mass="30889">MFFRLGKLVCLWTFFLFSNWSSVWRQETGIPKTTDVFFLCMFFFSNSVRSFSLTCSQSVFFWGVSCDLRISSLLETNTGCLKLNKPERSSPKGSMPREKKETKQGGKGGQNVGFVPHNLLVSQIRHENERDPRRKDLQHFTSCNGYAHVLYSLFLFVWADGTKTSRKEGEGKKSKDPRWKSKDPRWKSKGPRWKSNQVGFERGGGEEEKEGGEEGRGKKSHKASRGGKEKQSWSNKDPERKGRKGKEKRIHFFISFPFFVLISNYRN</sequence>
<evidence type="ECO:0000313" key="3">
    <source>
        <dbReference type="EMBL" id="CAE0252973.1"/>
    </source>
</evidence>
<evidence type="ECO:0000313" key="4">
    <source>
        <dbReference type="EMBL" id="CAE0252974.1"/>
    </source>
</evidence>
<feature type="compositionally biased region" description="Basic and acidic residues" evidence="1">
    <location>
        <begin position="165"/>
        <end position="186"/>
    </location>
</feature>
<dbReference type="AlphaFoldDB" id="A0A7S3G6J9"/>
<accession>A0A7S3G6J9</accession>
<dbReference type="EMBL" id="HBIB01023189">
    <property type="protein sequence ID" value="CAE0252974.1"/>
    <property type="molecule type" value="Transcribed_RNA"/>
</dbReference>
<protein>
    <submittedName>
        <fullName evidence="3">Uncharacterized protein</fullName>
    </submittedName>
</protein>
<feature type="compositionally biased region" description="Basic and acidic residues" evidence="1">
    <location>
        <begin position="226"/>
        <end position="240"/>
    </location>
</feature>
<feature type="signal peptide" evidence="2">
    <location>
        <begin position="1"/>
        <end position="25"/>
    </location>
</feature>